<dbReference type="PROSITE" id="PS50937">
    <property type="entry name" value="HTH_MERR_2"/>
    <property type="match status" value="1"/>
</dbReference>
<dbReference type="SUPFAM" id="SSF46955">
    <property type="entry name" value="Putative DNA-binding domain"/>
    <property type="match status" value="1"/>
</dbReference>
<dbReference type="Proteomes" id="UP000215596">
    <property type="component" value="Unassembled WGS sequence"/>
</dbReference>
<protein>
    <submittedName>
        <fullName evidence="4 5">Transcriptional regulator</fullName>
    </submittedName>
</protein>
<sequence>MSASTNLFRIGELAKAAGISERTIDYYTKLGLIAPEKRTMKNYRLYSTETLDTLKRINQLKQEKYTLDEIKERLEQWRSLGGDQDMTDKLTQLEIHLKQLEREVKELSPILREMKPSQKRQALASILPKGAACIQSLQILINQFTSMS</sequence>
<dbReference type="Pfam" id="PF13411">
    <property type="entry name" value="MerR_1"/>
    <property type="match status" value="1"/>
</dbReference>
<keyword evidence="1" id="KW-0238">DNA-binding</keyword>
<feature type="coiled-coil region" evidence="2">
    <location>
        <begin position="60"/>
        <end position="103"/>
    </location>
</feature>
<reference evidence="4 7" key="2">
    <citation type="submission" date="2019-11" db="EMBL/GenBank/DDBJ databases">
        <title>Draft genome sequences of five Paenibacillus species of dairy origin.</title>
        <authorList>
            <person name="Olajide A.M."/>
            <person name="Chen S."/>
            <person name="Lapointe G."/>
        </authorList>
    </citation>
    <scope>NUCLEOTIDE SEQUENCE [LARGE SCALE GENOMIC DNA]</scope>
    <source>
        <strain evidence="4 7">3CS1</strain>
    </source>
</reference>
<dbReference type="AlphaFoldDB" id="A0A268F0L0"/>
<dbReference type="EMBL" id="NPBY01000015">
    <property type="protein sequence ID" value="PAD78918.1"/>
    <property type="molecule type" value="Genomic_DNA"/>
</dbReference>
<evidence type="ECO:0000313" key="5">
    <source>
        <dbReference type="EMBL" id="PAD78918.1"/>
    </source>
</evidence>
<name>A0A268F0L0_9BACL</name>
<dbReference type="GO" id="GO:0003677">
    <property type="term" value="F:DNA binding"/>
    <property type="evidence" value="ECO:0007669"/>
    <property type="project" value="UniProtKB-KW"/>
</dbReference>
<dbReference type="InterPro" id="IPR000551">
    <property type="entry name" value="MerR-type_HTH_dom"/>
</dbReference>
<keyword evidence="7" id="KW-1185">Reference proteome</keyword>
<evidence type="ECO:0000256" key="1">
    <source>
        <dbReference type="ARBA" id="ARBA00023125"/>
    </source>
</evidence>
<accession>A0A268F0L0</accession>
<dbReference type="InterPro" id="IPR009061">
    <property type="entry name" value="DNA-bd_dom_put_sf"/>
</dbReference>
<dbReference type="SMART" id="SM00422">
    <property type="entry name" value="HTH_MERR"/>
    <property type="match status" value="1"/>
</dbReference>
<reference evidence="5 6" key="1">
    <citation type="submission" date="2017-07" db="EMBL/GenBank/DDBJ databases">
        <title>Isolation and whole genome analysis of endospore-forming bacteria from heroin.</title>
        <authorList>
            <person name="Kalinowski J."/>
            <person name="Ahrens B."/>
            <person name="Al-Dilaimi A."/>
            <person name="Winkler A."/>
            <person name="Wibberg D."/>
            <person name="Schleenbecker U."/>
            <person name="Ruckert C."/>
            <person name="Wolfel R."/>
            <person name="Grass G."/>
        </authorList>
    </citation>
    <scope>NUCLEOTIDE SEQUENCE [LARGE SCALE GENOMIC DNA]</scope>
    <source>
        <strain evidence="5 6">7537-G1</strain>
    </source>
</reference>
<dbReference type="PANTHER" id="PTHR30204:SF95">
    <property type="entry name" value="HTH-TYPE TRANSCRIPTIONAL REGULATOR CUER"/>
    <property type="match status" value="1"/>
</dbReference>
<evidence type="ECO:0000259" key="3">
    <source>
        <dbReference type="PROSITE" id="PS50937"/>
    </source>
</evidence>
<dbReference type="Proteomes" id="UP000435177">
    <property type="component" value="Unassembled WGS sequence"/>
</dbReference>
<evidence type="ECO:0000313" key="6">
    <source>
        <dbReference type="Proteomes" id="UP000215596"/>
    </source>
</evidence>
<evidence type="ECO:0000313" key="7">
    <source>
        <dbReference type="Proteomes" id="UP000435177"/>
    </source>
</evidence>
<dbReference type="Gene3D" id="1.10.1660.10">
    <property type="match status" value="1"/>
</dbReference>
<evidence type="ECO:0000256" key="2">
    <source>
        <dbReference type="SAM" id="Coils"/>
    </source>
</evidence>
<gene>
    <name evidence="5" type="ORF">CHH67_05575</name>
    <name evidence="4" type="ORF">GNP94_05955</name>
</gene>
<dbReference type="InterPro" id="IPR047057">
    <property type="entry name" value="MerR_fam"/>
</dbReference>
<dbReference type="EMBL" id="WOAA01000003">
    <property type="protein sequence ID" value="MUG65551.1"/>
    <property type="molecule type" value="Genomic_DNA"/>
</dbReference>
<organism evidence="5 6">
    <name type="scientific">Paenibacillus campinasensis</name>
    <dbReference type="NCBI Taxonomy" id="66347"/>
    <lineage>
        <taxon>Bacteria</taxon>
        <taxon>Bacillati</taxon>
        <taxon>Bacillota</taxon>
        <taxon>Bacilli</taxon>
        <taxon>Bacillales</taxon>
        <taxon>Paenibacillaceae</taxon>
        <taxon>Paenibacillus</taxon>
    </lineage>
</organism>
<evidence type="ECO:0000313" key="4">
    <source>
        <dbReference type="EMBL" id="MUG65551.1"/>
    </source>
</evidence>
<feature type="domain" description="HTH merR-type" evidence="3">
    <location>
        <begin position="7"/>
        <end position="76"/>
    </location>
</feature>
<dbReference type="OrthoDB" id="166060at2"/>
<keyword evidence="2" id="KW-0175">Coiled coil</keyword>
<comment type="caution">
    <text evidence="5">The sequence shown here is derived from an EMBL/GenBank/DDBJ whole genome shotgun (WGS) entry which is preliminary data.</text>
</comment>
<proteinExistence type="predicted"/>
<dbReference type="GO" id="GO:0003700">
    <property type="term" value="F:DNA-binding transcription factor activity"/>
    <property type="evidence" value="ECO:0007669"/>
    <property type="project" value="InterPro"/>
</dbReference>
<dbReference type="PANTHER" id="PTHR30204">
    <property type="entry name" value="REDOX-CYCLING DRUG-SENSING TRANSCRIPTIONAL ACTIVATOR SOXR"/>
    <property type="match status" value="1"/>
</dbReference>